<gene>
    <name evidence="2" type="primary">N365_4182</name>
</gene>
<feature type="domain" description="Endonuclease GajA/Old nuclease/RecF-like AAA" evidence="1">
    <location>
        <begin position="7"/>
        <end position="51"/>
    </location>
</feature>
<dbReference type="InterPro" id="IPR027417">
    <property type="entry name" value="P-loop_NTPase"/>
</dbReference>
<name>A0A1U9WWU7_PLAAG</name>
<sequence length="105" mass="11684">MEGYKFINSLTIQNLLSYGSSEEIIDLQPLNVIIGTNGVGKSNLIEVLGLLQGIPTDLTKPIREGGGVNEWLWKGNKETPTARIEAIINYPEGRMPLRYRLTPML</sequence>
<dbReference type="SUPFAM" id="SSF52540">
    <property type="entry name" value="P-loop containing nucleoside triphosphate hydrolases"/>
    <property type="match status" value="1"/>
</dbReference>
<dbReference type="AlphaFoldDB" id="A0A1U9WWU7"/>
<reference evidence="2" key="1">
    <citation type="journal article" date="2017" name="Front. Microbiol.">
        <title>Evolution of Anabaenopeptin Peptide Structural Variability in the Cyanobacterium Planktothrix.</title>
        <authorList>
            <person name="Entfellner E."/>
            <person name="Frei M."/>
            <person name="Christiansen G."/>
            <person name="Deng L."/>
            <person name="Blom J."/>
            <person name="Kurmayer R."/>
        </authorList>
    </citation>
    <scope>NUCLEOTIDE SEQUENCE</scope>
    <source>
        <strain evidence="2">No365</strain>
    </source>
</reference>
<dbReference type="EMBL" id="KU665240">
    <property type="protein sequence ID" value="AQY60766.1"/>
    <property type="molecule type" value="Genomic_DNA"/>
</dbReference>
<organism evidence="2">
    <name type="scientific">Planktothrix agardhii No365</name>
    <dbReference type="NCBI Taxonomy" id="1964474"/>
    <lineage>
        <taxon>Bacteria</taxon>
        <taxon>Bacillati</taxon>
        <taxon>Cyanobacteriota</taxon>
        <taxon>Cyanophyceae</taxon>
        <taxon>Oscillatoriophycideae</taxon>
        <taxon>Oscillatoriales</taxon>
        <taxon>Microcoleaceae</taxon>
        <taxon>Planktothrix</taxon>
    </lineage>
</organism>
<accession>A0A1U9WWU7</accession>
<dbReference type="Pfam" id="PF13175">
    <property type="entry name" value="AAA_15"/>
    <property type="match status" value="1"/>
</dbReference>
<evidence type="ECO:0000259" key="1">
    <source>
        <dbReference type="Pfam" id="PF13175"/>
    </source>
</evidence>
<dbReference type="InterPro" id="IPR041685">
    <property type="entry name" value="AAA_GajA/Old/RecF-like"/>
</dbReference>
<protein>
    <recommendedName>
        <fullName evidence="1">Endonuclease GajA/Old nuclease/RecF-like AAA domain-containing protein</fullName>
    </recommendedName>
</protein>
<proteinExistence type="predicted"/>
<dbReference type="Gene3D" id="3.40.50.300">
    <property type="entry name" value="P-loop containing nucleotide triphosphate hydrolases"/>
    <property type="match status" value="1"/>
</dbReference>
<evidence type="ECO:0000313" key="2">
    <source>
        <dbReference type="EMBL" id="AQY60766.1"/>
    </source>
</evidence>